<reference evidence="2 3" key="1">
    <citation type="submission" date="2018-09" db="EMBL/GenBank/DDBJ databases">
        <title>Profundibacter amoris BAR1 gen. nov., sp. nov., a new member of the Roseobacter clade isolated at Lokis Castle Vent Field on the Arctic Mid-Oceanic Ridge.</title>
        <authorList>
            <person name="Le Moine Bauer S."/>
            <person name="Sjoeberg A.G."/>
            <person name="L'Haridon S."/>
            <person name="Stokke R."/>
            <person name="Roalkvam I."/>
            <person name="Steen I.H."/>
            <person name="Dahle H."/>
        </authorList>
    </citation>
    <scope>NUCLEOTIDE SEQUENCE [LARGE SCALE GENOMIC DNA]</scope>
    <source>
        <strain evidence="2 3">BAR1</strain>
    </source>
</reference>
<dbReference type="KEGG" id="pamo:BAR1_09160"/>
<protein>
    <recommendedName>
        <fullName evidence="4">Ankyrin repeat domain-containing protein</fullName>
    </recommendedName>
</protein>
<dbReference type="InterPro" id="IPR036770">
    <property type="entry name" value="Ankyrin_rpt-contain_sf"/>
</dbReference>
<dbReference type="RefSeq" id="WP_118942741.1">
    <property type="nucleotide sequence ID" value="NZ_CP032125.1"/>
</dbReference>
<evidence type="ECO:0008006" key="4">
    <source>
        <dbReference type="Google" id="ProtNLM"/>
    </source>
</evidence>
<dbReference type="Proteomes" id="UP000261704">
    <property type="component" value="Chromosome"/>
</dbReference>
<feature type="transmembrane region" description="Helical" evidence="1">
    <location>
        <begin position="221"/>
        <end position="238"/>
    </location>
</feature>
<keyword evidence="1" id="KW-0472">Membrane</keyword>
<dbReference type="EMBL" id="CP032125">
    <property type="protein sequence ID" value="AXX98085.1"/>
    <property type="molecule type" value="Genomic_DNA"/>
</dbReference>
<name>A0A347UGV7_9RHOB</name>
<evidence type="ECO:0000313" key="2">
    <source>
        <dbReference type="EMBL" id="AXX98085.1"/>
    </source>
</evidence>
<gene>
    <name evidence="2" type="ORF">BAR1_09160</name>
</gene>
<sequence>MEYDANTKKGEFSQRQLALLARGIRWYREAFRSDSRPRSWIKIAEDILTWEGASAYFPEIDSSKIITGPIGKKADSGWPLSGQTLERWIIGMAGPGGHKRYTRPEHHKLVAISEFLIANRFVVRDQLLPAGDFLALVEALSPWTGKDTFAAKELCLCSPVETLRTTKKSYVLEVLEFNRINDSASLRVDISEQWYFTSLFPDAHSVFAMWQKKRPYRKKRFFGVCAPIASGLSIQFFLPEHKRYDDSFCSVLRKKCTFELNHMPENRGEFTLNRLQDSAVMINQLVDKEIDVSLTSHFFSEPSRKDKILTSGGAFRSKIGSKKPSADNVLWEKLQLNMRLYGAVEEGEAEKAAEALENGANANFFHWTSPGCVLHNAAVNCCWDVVKILLSVPDIDPLVEDHDGAYPSDLATADSDLADELFFSELSAARSTGRVYRGHRL</sequence>
<evidence type="ECO:0000256" key="1">
    <source>
        <dbReference type="SAM" id="Phobius"/>
    </source>
</evidence>
<proteinExistence type="predicted"/>
<organism evidence="2 3">
    <name type="scientific">Profundibacter amoris</name>
    <dbReference type="NCBI Taxonomy" id="2171755"/>
    <lineage>
        <taxon>Bacteria</taxon>
        <taxon>Pseudomonadati</taxon>
        <taxon>Pseudomonadota</taxon>
        <taxon>Alphaproteobacteria</taxon>
        <taxon>Rhodobacterales</taxon>
        <taxon>Paracoccaceae</taxon>
        <taxon>Profundibacter</taxon>
    </lineage>
</organism>
<evidence type="ECO:0000313" key="3">
    <source>
        <dbReference type="Proteomes" id="UP000261704"/>
    </source>
</evidence>
<dbReference type="SUPFAM" id="SSF48403">
    <property type="entry name" value="Ankyrin repeat"/>
    <property type="match status" value="1"/>
</dbReference>
<accession>A0A347UGV7</accession>
<keyword evidence="3" id="KW-1185">Reference proteome</keyword>
<dbReference type="AlphaFoldDB" id="A0A347UGV7"/>
<keyword evidence="1" id="KW-1133">Transmembrane helix</keyword>
<dbReference type="Gene3D" id="1.25.40.20">
    <property type="entry name" value="Ankyrin repeat-containing domain"/>
    <property type="match status" value="1"/>
</dbReference>
<keyword evidence="1" id="KW-0812">Transmembrane</keyword>